<evidence type="ECO:0000256" key="1">
    <source>
        <dbReference type="ARBA" id="ARBA00005594"/>
    </source>
</evidence>
<protein>
    <recommendedName>
        <fullName evidence="9">Leucine--tRNA ligase</fullName>
        <ecNumber evidence="9">6.1.1.4</ecNumber>
    </recommendedName>
    <alternativeName>
        <fullName evidence="9">Leucyl-tRNA synthetase</fullName>
        <shortName evidence="9">LeuRS</shortName>
    </alternativeName>
</protein>
<evidence type="ECO:0000256" key="7">
    <source>
        <dbReference type="ARBA" id="ARBA00023146"/>
    </source>
</evidence>
<dbReference type="PROSITE" id="PS00178">
    <property type="entry name" value="AA_TRNA_LIGASE_I"/>
    <property type="match status" value="1"/>
</dbReference>
<feature type="binding site" evidence="9">
    <location>
        <position position="652"/>
    </location>
    <ligand>
        <name>ATP</name>
        <dbReference type="ChEBI" id="CHEBI:30616"/>
    </ligand>
</feature>
<evidence type="ECO:0000256" key="6">
    <source>
        <dbReference type="ARBA" id="ARBA00022917"/>
    </source>
</evidence>
<dbReference type="Proteomes" id="UP000184327">
    <property type="component" value="Unassembled WGS sequence"/>
</dbReference>
<dbReference type="GO" id="GO:0005524">
    <property type="term" value="F:ATP binding"/>
    <property type="evidence" value="ECO:0007669"/>
    <property type="project" value="UniProtKB-UniRule"/>
</dbReference>
<dbReference type="HAMAP" id="MF_00049_B">
    <property type="entry name" value="Leu_tRNA_synth_B"/>
    <property type="match status" value="1"/>
</dbReference>
<evidence type="ECO:0000256" key="10">
    <source>
        <dbReference type="RuleBase" id="RU363035"/>
    </source>
</evidence>
<evidence type="ECO:0000259" key="11">
    <source>
        <dbReference type="Pfam" id="PF00133"/>
    </source>
</evidence>
<dbReference type="Gene3D" id="3.90.740.10">
    <property type="entry name" value="Valyl/Leucyl/Isoleucyl-tRNA synthetase, editing domain"/>
    <property type="match status" value="1"/>
</dbReference>
<dbReference type="FunFam" id="3.40.50.620:FF:000056">
    <property type="entry name" value="Leucine--tRNA ligase"/>
    <property type="match status" value="1"/>
</dbReference>
<dbReference type="SUPFAM" id="SSF50677">
    <property type="entry name" value="ValRS/IleRS/LeuRS editing domain"/>
    <property type="match status" value="1"/>
</dbReference>
<keyword evidence="4 9" id="KW-0547">Nucleotide-binding</keyword>
<dbReference type="Gene3D" id="1.10.730.10">
    <property type="entry name" value="Isoleucyl-tRNA Synthetase, Domain 1"/>
    <property type="match status" value="1"/>
</dbReference>
<sequence>MQEKYDHLSVEHAAQTHWTAADAYRVTEDADKAKYYACSMLPYPSGKLHMGHVRNYTINDMLTRSLRMRGHNVLMPMGWDAFGLPAENAALKNKVPPAQWTYENIAYMKKQMQAMGLAIDWSREIATCDPAYYRWNQWLFLKMLEKGIAYRKTQVVNWDPVDQTVLANEQVIDGRGWRTGALVEKREIPGYYLKITDYAQELLDHVQLGNDKATLTGWPDKVRLMQENWIGKSEGVRFAFPHDIRGSDGQLIQDGRLYVFTTRADTIMGVTFCAVAPEHPLALHAAADNAGLAAFIEECKKGGNTEAELATKEKEGLPTGLFVTHPLTGEAVPVWVGNYVLMSYGDGAVMGVPAHDERDFAFAQKYGLPIQQVIAVEGEAFSTEGWQEWYGDKPRAACVNSGVLDGLGHRQAVDKVAELLAGQGLGEKKTTWRLRDWGVSRQRYWGTPIPIIHCEDCGPQPVPEKDLPVVLPEDLVPDGSGNPLVKSEAFHAGVVCPCCGKPARRETDTMDTFVDSSWYFMRYCDPQNSDRMVAEGADYWMPMDQYIGGIEHAILHLLYARFWTKVMRDLGLVKVDEPFTRLLTQGMVLNHIFSRRTAKGGKEYFWPSDVEFVQDDSGKIVGAKLKKAIDSADGVLPVGTAIDYEGIGTMSKSKNNGVDPQDLIEKYGADTARLYTMFTAPPELTLEWNDSAVEGSYRFLRRVWGFGAKLAESGATGAVAQLQRQAAPQAEFGKAAKALRLEIHTVLKQVDFDYQRMQYNTVVSGGMKMLNALEAFKAEGEADHLAAAEGFAILLRILYPATPHIAHSLWAELGYAAIFGDILDAPWPQVDERALQQDELQLVLQINGKLRGNVTVPATADKAAIEAAALASDAFARQANGAAPKKVIVVPGKLVNIVL</sequence>
<dbReference type="FunFam" id="3.90.740.10:FF:000012">
    <property type="entry name" value="Leucine--tRNA ligase"/>
    <property type="match status" value="1"/>
</dbReference>
<dbReference type="EMBL" id="FQUZ01000002">
    <property type="protein sequence ID" value="SHE41534.1"/>
    <property type="molecule type" value="Genomic_DNA"/>
</dbReference>
<dbReference type="CDD" id="cd07958">
    <property type="entry name" value="Anticodon_Ia_Leu_BEm"/>
    <property type="match status" value="1"/>
</dbReference>
<accession>A0A1M4TB18</accession>
<comment type="similarity">
    <text evidence="1 9 10">Belongs to the class-I aminoacyl-tRNA synthetase family.</text>
</comment>
<dbReference type="GO" id="GO:0006429">
    <property type="term" value="P:leucyl-tRNA aminoacylation"/>
    <property type="evidence" value="ECO:0007669"/>
    <property type="project" value="UniProtKB-UniRule"/>
</dbReference>
<evidence type="ECO:0000259" key="12">
    <source>
        <dbReference type="Pfam" id="PF08264"/>
    </source>
</evidence>
<feature type="domain" description="Aminoacyl-tRNA synthetase class Ia" evidence="11">
    <location>
        <begin position="15"/>
        <end position="206"/>
    </location>
</feature>
<dbReference type="FunFam" id="1.10.730.10:FF:000003">
    <property type="entry name" value="Leucine--tRNA ligase"/>
    <property type="match status" value="1"/>
</dbReference>
<dbReference type="PANTHER" id="PTHR43740:SF2">
    <property type="entry name" value="LEUCINE--TRNA LIGASE, MITOCHONDRIAL"/>
    <property type="match status" value="1"/>
</dbReference>
<keyword evidence="3 9" id="KW-0436">Ligase</keyword>
<dbReference type="InterPro" id="IPR002300">
    <property type="entry name" value="aa-tRNA-synth_Ia"/>
</dbReference>
<dbReference type="PANTHER" id="PTHR43740">
    <property type="entry name" value="LEUCYL-TRNA SYNTHETASE"/>
    <property type="match status" value="1"/>
</dbReference>
<organism evidence="14 15">
    <name type="scientific">Lampropedia hyalina DSM 16112</name>
    <dbReference type="NCBI Taxonomy" id="1122156"/>
    <lineage>
        <taxon>Bacteria</taxon>
        <taxon>Pseudomonadati</taxon>
        <taxon>Pseudomonadota</taxon>
        <taxon>Betaproteobacteria</taxon>
        <taxon>Burkholderiales</taxon>
        <taxon>Comamonadaceae</taxon>
        <taxon>Lampropedia</taxon>
    </lineage>
</organism>
<keyword evidence="5 9" id="KW-0067">ATP-binding</keyword>
<evidence type="ECO:0000313" key="15">
    <source>
        <dbReference type="Proteomes" id="UP000184327"/>
    </source>
</evidence>
<dbReference type="InterPro" id="IPR025709">
    <property type="entry name" value="Leu_tRNA-synth_edit"/>
</dbReference>
<dbReference type="PRINTS" id="PR00985">
    <property type="entry name" value="TRNASYNTHLEU"/>
</dbReference>
<dbReference type="Gene3D" id="3.40.50.620">
    <property type="entry name" value="HUPs"/>
    <property type="match status" value="2"/>
</dbReference>
<comment type="subcellular location">
    <subcellularLocation>
        <location evidence="9">Cytoplasm</location>
    </subcellularLocation>
</comment>
<dbReference type="InterPro" id="IPR002302">
    <property type="entry name" value="Leu-tRNA-ligase"/>
</dbReference>
<dbReference type="SUPFAM" id="SSF52374">
    <property type="entry name" value="Nucleotidylyl transferase"/>
    <property type="match status" value="1"/>
</dbReference>
<dbReference type="FunFam" id="3.40.50.620:FF:000003">
    <property type="entry name" value="Leucine--tRNA ligase"/>
    <property type="match status" value="1"/>
</dbReference>
<evidence type="ECO:0000256" key="3">
    <source>
        <dbReference type="ARBA" id="ARBA00022598"/>
    </source>
</evidence>
<dbReference type="InterPro" id="IPR001412">
    <property type="entry name" value="aa-tRNA-synth_I_CS"/>
</dbReference>
<dbReference type="GO" id="GO:0005829">
    <property type="term" value="C:cytosol"/>
    <property type="evidence" value="ECO:0007669"/>
    <property type="project" value="TreeGrafter"/>
</dbReference>
<keyword evidence="2 9" id="KW-0963">Cytoplasm</keyword>
<feature type="short sequence motif" description="'KMSKS' region" evidence="9">
    <location>
        <begin position="649"/>
        <end position="653"/>
    </location>
</feature>
<gene>
    <name evidence="9" type="primary">leuS</name>
    <name evidence="14" type="ORF">SAMN02745117_00270</name>
</gene>
<dbReference type="GO" id="GO:0002161">
    <property type="term" value="F:aminoacyl-tRNA deacylase activity"/>
    <property type="evidence" value="ECO:0007669"/>
    <property type="project" value="InterPro"/>
</dbReference>
<keyword evidence="7 9" id="KW-0030">Aminoacyl-tRNA synthetase</keyword>
<dbReference type="CDD" id="cd00812">
    <property type="entry name" value="LeuRS_core"/>
    <property type="match status" value="1"/>
</dbReference>
<evidence type="ECO:0000256" key="2">
    <source>
        <dbReference type="ARBA" id="ARBA00022490"/>
    </source>
</evidence>
<dbReference type="Pfam" id="PF00133">
    <property type="entry name" value="tRNA-synt_1"/>
    <property type="match status" value="3"/>
</dbReference>
<feature type="short sequence motif" description="'HIGH' region" evidence="9">
    <location>
        <begin position="42"/>
        <end position="52"/>
    </location>
</feature>
<dbReference type="OrthoDB" id="9810365at2"/>
<evidence type="ECO:0000259" key="13">
    <source>
        <dbReference type="Pfam" id="PF13603"/>
    </source>
</evidence>
<dbReference type="Gene3D" id="3.10.20.590">
    <property type="match status" value="1"/>
</dbReference>
<feature type="domain" description="Methionyl/Valyl/Leucyl/Isoleucyl-tRNA synthetase anticodon-binding" evidence="12">
    <location>
        <begin position="739"/>
        <end position="862"/>
    </location>
</feature>
<dbReference type="EC" id="6.1.1.4" evidence="9"/>
<dbReference type="Pfam" id="PF13603">
    <property type="entry name" value="tRNA-synt_1_2"/>
    <property type="match status" value="1"/>
</dbReference>
<evidence type="ECO:0000256" key="9">
    <source>
        <dbReference type="HAMAP-Rule" id="MF_00049"/>
    </source>
</evidence>
<dbReference type="SUPFAM" id="SSF47323">
    <property type="entry name" value="Anticodon-binding domain of a subclass of class I aminoacyl-tRNA synthetases"/>
    <property type="match status" value="1"/>
</dbReference>
<dbReference type="InterPro" id="IPR009008">
    <property type="entry name" value="Val/Leu/Ile-tRNA-synth_edit"/>
</dbReference>
<dbReference type="STRING" id="1122156.SAMN02745117_00270"/>
<dbReference type="GO" id="GO:0004823">
    <property type="term" value="F:leucine-tRNA ligase activity"/>
    <property type="evidence" value="ECO:0007669"/>
    <property type="project" value="UniProtKB-UniRule"/>
</dbReference>
<dbReference type="InterPro" id="IPR014729">
    <property type="entry name" value="Rossmann-like_a/b/a_fold"/>
</dbReference>
<dbReference type="Pfam" id="PF08264">
    <property type="entry name" value="Anticodon_1"/>
    <property type="match status" value="1"/>
</dbReference>
<feature type="domain" description="Aminoacyl-tRNA synthetase class Ia" evidence="11">
    <location>
        <begin position="434"/>
        <end position="591"/>
    </location>
</feature>
<evidence type="ECO:0000256" key="4">
    <source>
        <dbReference type="ARBA" id="ARBA00022741"/>
    </source>
</evidence>
<reference evidence="14 15" key="1">
    <citation type="submission" date="2016-11" db="EMBL/GenBank/DDBJ databases">
        <authorList>
            <person name="Jaros S."/>
            <person name="Januszkiewicz K."/>
            <person name="Wedrychowicz H."/>
        </authorList>
    </citation>
    <scope>NUCLEOTIDE SEQUENCE [LARGE SCALE GENOMIC DNA]</scope>
    <source>
        <strain evidence="14 15">DSM 16112</strain>
    </source>
</reference>
<dbReference type="NCBIfam" id="TIGR00396">
    <property type="entry name" value="leuS_bact"/>
    <property type="match status" value="1"/>
</dbReference>
<evidence type="ECO:0000313" key="14">
    <source>
        <dbReference type="EMBL" id="SHE41534.1"/>
    </source>
</evidence>
<proteinExistence type="inferred from homology"/>
<keyword evidence="15" id="KW-1185">Reference proteome</keyword>
<keyword evidence="6 9" id="KW-0648">Protein biosynthesis</keyword>
<dbReference type="InterPro" id="IPR009080">
    <property type="entry name" value="tRNAsynth_Ia_anticodon-bd"/>
</dbReference>
<comment type="catalytic activity">
    <reaction evidence="8 9">
        <text>tRNA(Leu) + L-leucine + ATP = L-leucyl-tRNA(Leu) + AMP + diphosphate</text>
        <dbReference type="Rhea" id="RHEA:11688"/>
        <dbReference type="Rhea" id="RHEA-COMP:9613"/>
        <dbReference type="Rhea" id="RHEA-COMP:9622"/>
        <dbReference type="ChEBI" id="CHEBI:30616"/>
        <dbReference type="ChEBI" id="CHEBI:33019"/>
        <dbReference type="ChEBI" id="CHEBI:57427"/>
        <dbReference type="ChEBI" id="CHEBI:78442"/>
        <dbReference type="ChEBI" id="CHEBI:78494"/>
        <dbReference type="ChEBI" id="CHEBI:456215"/>
        <dbReference type="EC" id="6.1.1.4"/>
    </reaction>
</comment>
<dbReference type="Gene3D" id="2.20.28.290">
    <property type="match status" value="1"/>
</dbReference>
<dbReference type="AlphaFoldDB" id="A0A1M4TB18"/>
<name>A0A1M4TB18_9BURK</name>
<feature type="domain" description="Leucyl-tRNA synthetase editing" evidence="13">
    <location>
        <begin position="227"/>
        <end position="419"/>
    </location>
</feature>
<feature type="domain" description="Aminoacyl-tRNA synthetase class Ia" evidence="11">
    <location>
        <begin position="641"/>
        <end position="679"/>
    </location>
</feature>
<evidence type="ECO:0000256" key="8">
    <source>
        <dbReference type="ARBA" id="ARBA00047469"/>
    </source>
</evidence>
<dbReference type="RefSeq" id="WP_073353751.1">
    <property type="nucleotide sequence ID" value="NZ_FQUZ01000002.1"/>
</dbReference>
<dbReference type="InterPro" id="IPR013155">
    <property type="entry name" value="M/V/L/I-tRNA-synth_anticd-bd"/>
</dbReference>
<evidence type="ECO:0000256" key="5">
    <source>
        <dbReference type="ARBA" id="ARBA00022840"/>
    </source>
</evidence>